<dbReference type="PANTHER" id="PTHR42080">
    <property type="entry name" value="SRR1 DOMAIN-CONTAINING PROTEIN"/>
    <property type="match status" value="1"/>
</dbReference>
<protein>
    <recommendedName>
        <fullName evidence="1">SRR1-like domain-containing protein</fullName>
    </recommendedName>
</protein>
<evidence type="ECO:0000313" key="3">
    <source>
        <dbReference type="Proteomes" id="UP000799302"/>
    </source>
</evidence>
<reference evidence="2" key="1">
    <citation type="journal article" date="2020" name="Stud. Mycol.">
        <title>101 Dothideomycetes genomes: a test case for predicting lifestyles and emergence of pathogens.</title>
        <authorList>
            <person name="Haridas S."/>
            <person name="Albert R."/>
            <person name="Binder M."/>
            <person name="Bloem J."/>
            <person name="Labutti K."/>
            <person name="Salamov A."/>
            <person name="Andreopoulos B."/>
            <person name="Baker S."/>
            <person name="Barry K."/>
            <person name="Bills G."/>
            <person name="Bluhm B."/>
            <person name="Cannon C."/>
            <person name="Castanera R."/>
            <person name="Culley D."/>
            <person name="Daum C."/>
            <person name="Ezra D."/>
            <person name="Gonzalez J."/>
            <person name="Henrissat B."/>
            <person name="Kuo A."/>
            <person name="Liang C."/>
            <person name="Lipzen A."/>
            <person name="Lutzoni F."/>
            <person name="Magnuson J."/>
            <person name="Mondo S."/>
            <person name="Nolan M."/>
            <person name="Ohm R."/>
            <person name="Pangilinan J."/>
            <person name="Park H.-J."/>
            <person name="Ramirez L."/>
            <person name="Alfaro M."/>
            <person name="Sun H."/>
            <person name="Tritt A."/>
            <person name="Yoshinaga Y."/>
            <person name="Zwiers L.-H."/>
            <person name="Turgeon B."/>
            <person name="Goodwin S."/>
            <person name="Spatafora J."/>
            <person name="Crous P."/>
            <person name="Grigoriev I."/>
        </authorList>
    </citation>
    <scope>NUCLEOTIDE SEQUENCE</scope>
    <source>
        <strain evidence="2">CBS 115976</strain>
    </source>
</reference>
<organism evidence="2 3">
    <name type="scientific">Microthyrium microscopicum</name>
    <dbReference type="NCBI Taxonomy" id="703497"/>
    <lineage>
        <taxon>Eukaryota</taxon>
        <taxon>Fungi</taxon>
        <taxon>Dikarya</taxon>
        <taxon>Ascomycota</taxon>
        <taxon>Pezizomycotina</taxon>
        <taxon>Dothideomycetes</taxon>
        <taxon>Dothideomycetes incertae sedis</taxon>
        <taxon>Microthyriales</taxon>
        <taxon>Microthyriaceae</taxon>
        <taxon>Microthyrium</taxon>
    </lineage>
</organism>
<dbReference type="PANTHER" id="PTHR42080:SF1">
    <property type="entry name" value="SRR1-LIKE DOMAIN-CONTAINING PROTEIN"/>
    <property type="match status" value="1"/>
</dbReference>
<sequence length="257" mass="29425">MSRTKSSPKASTKPKANREIQNLQRLLDESIVLYHQSSLSKTIFSTLRYKQRTPINNVISLGLGSLTSQDQSRRIKQLTIFLAISEELESLSKTSIKLYAQDPTFTKIDEAFLQSLGINILRTPSPSMLGEAEHYISEKSLVYSPFLTIQAYQSLFNSSPMGMLIGDDFNALNLKFSKFTEDYEDVDRLVRHELVKYQRRSLVQDSKVDPSFWDKEDKMFPMALYRREARISSSQRPIHPVRQGSGYGLEKTISARL</sequence>
<dbReference type="EMBL" id="MU004234">
    <property type="protein sequence ID" value="KAF2670246.1"/>
    <property type="molecule type" value="Genomic_DNA"/>
</dbReference>
<name>A0A6A6UF42_9PEZI</name>
<dbReference type="AlphaFoldDB" id="A0A6A6UF42"/>
<dbReference type="OrthoDB" id="5318346at2759"/>
<evidence type="ECO:0000259" key="1">
    <source>
        <dbReference type="Pfam" id="PF07985"/>
    </source>
</evidence>
<keyword evidence="3" id="KW-1185">Reference proteome</keyword>
<dbReference type="Pfam" id="PF07985">
    <property type="entry name" value="SRR1"/>
    <property type="match status" value="1"/>
</dbReference>
<feature type="domain" description="SRR1-like" evidence="1">
    <location>
        <begin position="49"/>
        <end position="214"/>
    </location>
</feature>
<proteinExistence type="predicted"/>
<dbReference type="InterPro" id="IPR012942">
    <property type="entry name" value="SRR1-like"/>
</dbReference>
<dbReference type="Proteomes" id="UP000799302">
    <property type="component" value="Unassembled WGS sequence"/>
</dbReference>
<accession>A0A6A6UF42</accession>
<evidence type="ECO:0000313" key="2">
    <source>
        <dbReference type="EMBL" id="KAF2670246.1"/>
    </source>
</evidence>
<gene>
    <name evidence="2" type="ORF">BT63DRAFT_232748</name>
</gene>